<dbReference type="Gene3D" id="3.40.50.12780">
    <property type="entry name" value="N-terminal domain of ligase-like"/>
    <property type="match status" value="1"/>
</dbReference>
<dbReference type="EMBL" id="HBHW01031843">
    <property type="protein sequence ID" value="CAE0056424.1"/>
    <property type="molecule type" value="Transcribed_RNA"/>
</dbReference>
<feature type="domain" description="AMP-dependent synthetase/ligase" evidence="1">
    <location>
        <begin position="54"/>
        <end position="158"/>
    </location>
</feature>
<proteinExistence type="predicted"/>
<sequence length="338" mass="35742">MYRVLSVGRRAIGNVGIGGGALKRPGYLGGCTLLVRGLAAAGGSRIGEIVDLAARTKPLKDAVKYLQTTNDQLLIWTNSDVKKHTDAFANGLLASGFSAGDKIAVWMPTGSIEYTVSILGAAKAGITIVTIDPPEDPASADLGKVRDALKTYKPKGLILWSDYGTNDPEQDGITGILSGLFPDKPTERSLRSMFTKSTGINLSVGDKYPSLEYVFHTGQKNIRGTLNFKNLLLYSSETPRATANGKEDVLICASSGEKLSADALIASAKTISRDRKLSSNQDEKEGKAVLRTSNVADGTVAKGLVAAMMSESLFISPAFKPEGEISAETAAREDAVVL</sequence>
<dbReference type="EMBL" id="HBHW01031844">
    <property type="protein sequence ID" value="CAE0056425.1"/>
    <property type="molecule type" value="Transcribed_RNA"/>
</dbReference>
<evidence type="ECO:0000313" key="4">
    <source>
        <dbReference type="EMBL" id="CAE0056429.1"/>
    </source>
</evidence>
<dbReference type="EMBL" id="HBHW01031849">
    <property type="protein sequence ID" value="CAE0056430.1"/>
    <property type="molecule type" value="Transcribed_RNA"/>
</dbReference>
<organism evidence="4">
    <name type="scientific">Rhodosorus marinus</name>
    <dbReference type="NCBI Taxonomy" id="101924"/>
    <lineage>
        <taxon>Eukaryota</taxon>
        <taxon>Rhodophyta</taxon>
        <taxon>Stylonematophyceae</taxon>
        <taxon>Stylonematales</taxon>
        <taxon>Stylonemataceae</taxon>
        <taxon>Rhodosorus</taxon>
    </lineage>
</organism>
<evidence type="ECO:0000259" key="1">
    <source>
        <dbReference type="Pfam" id="PF00501"/>
    </source>
</evidence>
<dbReference type="Pfam" id="PF00501">
    <property type="entry name" value="AMP-binding"/>
    <property type="match status" value="1"/>
</dbReference>
<dbReference type="InterPro" id="IPR042099">
    <property type="entry name" value="ANL_N_sf"/>
</dbReference>
<evidence type="ECO:0000313" key="3">
    <source>
        <dbReference type="EMBL" id="CAE0056425.1"/>
    </source>
</evidence>
<dbReference type="InterPro" id="IPR000873">
    <property type="entry name" value="AMP-dep_synth/lig_dom"/>
</dbReference>
<evidence type="ECO:0000313" key="5">
    <source>
        <dbReference type="EMBL" id="CAE0056430.1"/>
    </source>
</evidence>
<dbReference type="SUPFAM" id="SSF56801">
    <property type="entry name" value="Acetyl-CoA synthetase-like"/>
    <property type="match status" value="1"/>
</dbReference>
<dbReference type="EMBL" id="HBHW01031848">
    <property type="protein sequence ID" value="CAE0056429.1"/>
    <property type="molecule type" value="Transcribed_RNA"/>
</dbReference>
<evidence type="ECO:0000313" key="2">
    <source>
        <dbReference type="EMBL" id="CAE0056424.1"/>
    </source>
</evidence>
<name>A0A7S2ZZ84_9RHOD</name>
<gene>
    <name evidence="2" type="ORF">RMAR00112_LOCUS24470</name>
    <name evidence="3" type="ORF">RMAR00112_LOCUS24471</name>
    <name evidence="4" type="ORF">RMAR00112_LOCUS24475</name>
    <name evidence="5" type="ORF">RMAR00112_LOCUS24476</name>
</gene>
<dbReference type="AlphaFoldDB" id="A0A7S2ZZ84"/>
<protein>
    <recommendedName>
        <fullName evidence="1">AMP-dependent synthetase/ligase domain-containing protein</fullName>
    </recommendedName>
</protein>
<reference evidence="4" key="1">
    <citation type="submission" date="2021-01" db="EMBL/GenBank/DDBJ databases">
        <authorList>
            <person name="Corre E."/>
            <person name="Pelletier E."/>
            <person name="Niang G."/>
            <person name="Scheremetjew M."/>
            <person name="Finn R."/>
            <person name="Kale V."/>
            <person name="Holt S."/>
            <person name="Cochrane G."/>
            <person name="Meng A."/>
            <person name="Brown T."/>
            <person name="Cohen L."/>
        </authorList>
    </citation>
    <scope>NUCLEOTIDE SEQUENCE</scope>
    <source>
        <strain evidence="4">CCMP 769</strain>
    </source>
</reference>
<accession>A0A7S2ZZ84</accession>